<gene>
    <name evidence="2" type="primary">106077294</name>
</gene>
<dbReference type="VEuPathDB" id="VectorBase:BGLAX_047303"/>
<dbReference type="EnsemblMetazoa" id="BGLB031802-RA">
    <property type="protein sequence ID" value="BGLB031802-PA"/>
    <property type="gene ID" value="BGLB031802"/>
</dbReference>
<dbReference type="AlphaFoldDB" id="A0A2C9LJI9"/>
<dbReference type="KEGG" id="bgt:106077294"/>
<sequence length="115" mass="13324">MWKQSLVKKTKNYQNQIKLLEEKITSEKLIVQEKEKNIEALTNKVLQLENTKSSLETEKQKLETDKSELQTKVDLLTQEKDATEEHLTESLQSVKLECAELSAQVKVGRHCCCYN</sequence>
<organism evidence="2 3">
    <name type="scientific">Biomphalaria glabrata</name>
    <name type="common">Bloodfluke planorb</name>
    <name type="synonym">Freshwater snail</name>
    <dbReference type="NCBI Taxonomy" id="6526"/>
    <lineage>
        <taxon>Eukaryota</taxon>
        <taxon>Metazoa</taxon>
        <taxon>Spiralia</taxon>
        <taxon>Lophotrochozoa</taxon>
        <taxon>Mollusca</taxon>
        <taxon>Gastropoda</taxon>
        <taxon>Heterobranchia</taxon>
        <taxon>Euthyneura</taxon>
        <taxon>Panpulmonata</taxon>
        <taxon>Hygrophila</taxon>
        <taxon>Lymnaeoidea</taxon>
        <taxon>Planorbidae</taxon>
        <taxon>Biomphalaria</taxon>
    </lineage>
</organism>
<evidence type="ECO:0000256" key="1">
    <source>
        <dbReference type="SAM" id="Coils"/>
    </source>
</evidence>
<reference evidence="2" key="1">
    <citation type="submission" date="2020-05" db="UniProtKB">
        <authorList>
            <consortium name="EnsemblMetazoa"/>
        </authorList>
    </citation>
    <scope>IDENTIFICATION</scope>
    <source>
        <strain evidence="2">BB02</strain>
    </source>
</reference>
<evidence type="ECO:0000313" key="2">
    <source>
        <dbReference type="EnsemblMetazoa" id="BGLB031802-PA"/>
    </source>
</evidence>
<name>A0A2C9LJI9_BIOGL</name>
<evidence type="ECO:0000313" key="3">
    <source>
        <dbReference type="Proteomes" id="UP000076420"/>
    </source>
</evidence>
<dbReference type="VEuPathDB" id="VectorBase:BGLB031802"/>
<feature type="coiled-coil region" evidence="1">
    <location>
        <begin position="3"/>
        <end position="86"/>
    </location>
</feature>
<dbReference type="Proteomes" id="UP000076420">
    <property type="component" value="Unassembled WGS sequence"/>
</dbReference>
<protein>
    <submittedName>
        <fullName evidence="2">Uncharacterized protein</fullName>
    </submittedName>
</protein>
<proteinExistence type="predicted"/>
<accession>A0A2C9LJI9</accession>
<keyword evidence="1" id="KW-0175">Coiled coil</keyword>
<dbReference type="Gene3D" id="1.20.5.1000">
    <property type="entry name" value="arf6 gtpase in complex with a specific effector, jip4"/>
    <property type="match status" value="1"/>
</dbReference>